<sequence length="358" mass="38543">MSAPVPASDAPWELLAKQLAGEATPAEQAELQAWVQAQPERQQWLRETTRAWEQATPPTVLFTEASVETAWQRFRTRENIPAAKAEAAAQPEARVVSMWASQGWLRVAAAILLLLGAVGLWRLTRSGAPASLPMVAVEAGSAVRVVGLPDGSKVWLNRQSSLRYAAGFRAGQREVQLTGEAFFEVTKNPQRPFTVLSSTSRTQVLGTSFNVRAYPGEDSVEVSVVTGKVAFGPRAAPADTVLLLPGRRGVVQGKQSQRPRRTLTADPNFRAWQQQEMSFDNAPVAHVLRTLETTFHTHVAVSDSALLTCRFTGTFPAPTPAQVLRVLSLALSAELSTSPDGSYVLRGAGCSAAGAPRP</sequence>
<evidence type="ECO:0000259" key="1">
    <source>
        <dbReference type="Pfam" id="PF04773"/>
    </source>
</evidence>
<feature type="domain" description="FecR protein" evidence="1">
    <location>
        <begin position="143"/>
        <end position="229"/>
    </location>
</feature>
<dbReference type="PANTHER" id="PTHR30273">
    <property type="entry name" value="PERIPLASMIC SIGNAL SENSOR AND SIGMA FACTOR ACTIVATOR FECR-RELATED"/>
    <property type="match status" value="1"/>
</dbReference>
<organism evidence="3 4">
    <name type="scientific">Hymenobacter guriensis</name>
    <dbReference type="NCBI Taxonomy" id="2793065"/>
    <lineage>
        <taxon>Bacteria</taxon>
        <taxon>Pseudomonadati</taxon>
        <taxon>Bacteroidota</taxon>
        <taxon>Cytophagia</taxon>
        <taxon>Cytophagales</taxon>
        <taxon>Hymenobacteraceae</taxon>
        <taxon>Hymenobacter</taxon>
    </lineage>
</organism>
<dbReference type="Proteomes" id="UP000601099">
    <property type="component" value="Unassembled WGS sequence"/>
</dbReference>
<gene>
    <name evidence="3" type="ORF">I5L79_07230</name>
</gene>
<evidence type="ECO:0000259" key="2">
    <source>
        <dbReference type="Pfam" id="PF16344"/>
    </source>
</evidence>
<dbReference type="InterPro" id="IPR012373">
    <property type="entry name" value="Ferrdict_sens_TM"/>
</dbReference>
<dbReference type="InterPro" id="IPR006860">
    <property type="entry name" value="FecR"/>
</dbReference>
<dbReference type="PIRSF" id="PIRSF018266">
    <property type="entry name" value="FecR"/>
    <property type="match status" value="1"/>
</dbReference>
<dbReference type="EMBL" id="JADWYK010000003">
    <property type="protein sequence ID" value="MBG8553332.1"/>
    <property type="molecule type" value="Genomic_DNA"/>
</dbReference>
<comment type="caution">
    <text evidence="3">The sequence shown here is derived from an EMBL/GenBank/DDBJ whole genome shotgun (WGS) entry which is preliminary data.</text>
</comment>
<evidence type="ECO:0000313" key="4">
    <source>
        <dbReference type="Proteomes" id="UP000601099"/>
    </source>
</evidence>
<dbReference type="InterPro" id="IPR032508">
    <property type="entry name" value="FecR_C"/>
</dbReference>
<feature type="domain" description="Protein FecR C-terminal" evidence="2">
    <location>
        <begin position="277"/>
        <end position="330"/>
    </location>
</feature>
<dbReference type="Pfam" id="PF16344">
    <property type="entry name" value="FecR_C"/>
    <property type="match status" value="1"/>
</dbReference>
<reference evidence="3 4" key="1">
    <citation type="submission" date="2020-11" db="EMBL/GenBank/DDBJ databases">
        <title>Hymenobacter sp.</title>
        <authorList>
            <person name="Kim M.K."/>
        </authorList>
    </citation>
    <scope>NUCLEOTIDE SEQUENCE [LARGE SCALE GENOMIC DNA]</scope>
    <source>
        <strain evidence="3 4">BT594</strain>
    </source>
</reference>
<keyword evidence="4" id="KW-1185">Reference proteome</keyword>
<dbReference type="Gene3D" id="2.60.120.1440">
    <property type="match status" value="1"/>
</dbReference>
<accession>A0ABS0KZN9</accession>
<evidence type="ECO:0000313" key="3">
    <source>
        <dbReference type="EMBL" id="MBG8553332.1"/>
    </source>
</evidence>
<dbReference type="Gene3D" id="3.55.50.30">
    <property type="match status" value="1"/>
</dbReference>
<dbReference type="Pfam" id="PF04773">
    <property type="entry name" value="FecR"/>
    <property type="match status" value="1"/>
</dbReference>
<name>A0ABS0KZN9_9BACT</name>
<protein>
    <submittedName>
        <fullName evidence="3">FecR domain-containing protein</fullName>
    </submittedName>
</protein>
<dbReference type="RefSeq" id="WP_196954349.1">
    <property type="nucleotide sequence ID" value="NZ_JADWYK010000003.1"/>
</dbReference>
<dbReference type="PANTHER" id="PTHR30273:SF2">
    <property type="entry name" value="PROTEIN FECR"/>
    <property type="match status" value="1"/>
</dbReference>
<proteinExistence type="predicted"/>